<dbReference type="WBParaSite" id="scaffold18503_cov294.g18942">
    <property type="protein sequence ID" value="scaffold18503_cov294.g18942"/>
    <property type="gene ID" value="scaffold18503_cov294.g18942"/>
</dbReference>
<feature type="region of interest" description="Disordered" evidence="1">
    <location>
        <begin position="72"/>
        <end position="101"/>
    </location>
</feature>
<dbReference type="AlphaFoldDB" id="A0A915LSS9"/>
<keyword evidence="2" id="KW-1185">Reference proteome</keyword>
<evidence type="ECO:0000313" key="2">
    <source>
        <dbReference type="Proteomes" id="UP000887561"/>
    </source>
</evidence>
<feature type="compositionally biased region" description="Low complexity" evidence="1">
    <location>
        <begin position="31"/>
        <end position="41"/>
    </location>
</feature>
<evidence type="ECO:0000313" key="3">
    <source>
        <dbReference type="WBParaSite" id="scaffold18503_cov294.g18942"/>
    </source>
</evidence>
<organism evidence="2 3">
    <name type="scientific">Meloidogyne javanica</name>
    <name type="common">Root-knot nematode worm</name>
    <dbReference type="NCBI Taxonomy" id="6303"/>
    <lineage>
        <taxon>Eukaryota</taxon>
        <taxon>Metazoa</taxon>
        <taxon>Ecdysozoa</taxon>
        <taxon>Nematoda</taxon>
        <taxon>Chromadorea</taxon>
        <taxon>Rhabditida</taxon>
        <taxon>Tylenchina</taxon>
        <taxon>Tylenchomorpha</taxon>
        <taxon>Tylenchoidea</taxon>
        <taxon>Meloidogynidae</taxon>
        <taxon>Meloidogyninae</taxon>
        <taxon>Meloidogyne</taxon>
        <taxon>Meloidogyne incognita group</taxon>
    </lineage>
</organism>
<proteinExistence type="predicted"/>
<sequence length="101" mass="11267">MPFYKSKRSESKKRNYNSRLSNLAGSDENDASTSSPSATTSQGLLETDEHLSELATSILKKRRSADQNTATFVQLGRLEEPEHSTPLTIQRRKLTTMEPAP</sequence>
<name>A0A915LSS9_MELJA</name>
<feature type="region of interest" description="Disordered" evidence="1">
    <location>
        <begin position="1"/>
        <end position="47"/>
    </location>
</feature>
<protein>
    <submittedName>
        <fullName evidence="3">Uncharacterized protein</fullName>
    </submittedName>
</protein>
<dbReference type="Proteomes" id="UP000887561">
    <property type="component" value="Unplaced"/>
</dbReference>
<evidence type="ECO:0000256" key="1">
    <source>
        <dbReference type="SAM" id="MobiDB-lite"/>
    </source>
</evidence>
<accession>A0A915LSS9</accession>
<reference evidence="3" key="1">
    <citation type="submission" date="2022-11" db="UniProtKB">
        <authorList>
            <consortium name="WormBaseParasite"/>
        </authorList>
    </citation>
    <scope>IDENTIFICATION</scope>
</reference>